<organism evidence="2 3">
    <name type="scientific">Pseudolycoriella hygida</name>
    <dbReference type="NCBI Taxonomy" id="35572"/>
    <lineage>
        <taxon>Eukaryota</taxon>
        <taxon>Metazoa</taxon>
        <taxon>Ecdysozoa</taxon>
        <taxon>Arthropoda</taxon>
        <taxon>Hexapoda</taxon>
        <taxon>Insecta</taxon>
        <taxon>Pterygota</taxon>
        <taxon>Neoptera</taxon>
        <taxon>Endopterygota</taxon>
        <taxon>Diptera</taxon>
        <taxon>Nematocera</taxon>
        <taxon>Sciaroidea</taxon>
        <taxon>Sciaridae</taxon>
        <taxon>Pseudolycoriella</taxon>
    </lineage>
</organism>
<feature type="compositionally biased region" description="Basic and acidic residues" evidence="1">
    <location>
        <begin position="373"/>
        <end position="382"/>
    </location>
</feature>
<sequence>MQEHFIGSKSNTMENYPTTSDAVNDRSNQLESVEVAYDFLRELEIDYNWKQAPEAPEEIVDDWEQAPEALVEMTDDSEQSADQRPGTPHELIEIADNASKELLPAKSKQRYLLVYKSFQKWKHSKEAIKSKCASTLWSHFSMLKDTLKKVYISNYLSLSAFLKVKAKGHVPKKATILTEADITRFIDEAPDALWLDVKVPSIFATFGACRSHEFATTRMNDIKRYDDMYYVIIDRKVTKTDKLNEFAIIGRFLDIVRQYEKLRPENAEERFFLNYQKGRCTTQPIASTSSVAASMKPVSAVMSSMKPVSTAVSNSMVAFTNAPNETTETSPIDTQDHFGTTFNNSGSSRELRNASFQNRNLRRMEFNSTDEDDSKRDINTAD</sequence>
<evidence type="ECO:0000256" key="1">
    <source>
        <dbReference type="SAM" id="MobiDB-lite"/>
    </source>
</evidence>
<protein>
    <submittedName>
        <fullName evidence="2">Uncharacterized protein</fullName>
    </submittedName>
</protein>
<dbReference type="GO" id="GO:0003677">
    <property type="term" value="F:DNA binding"/>
    <property type="evidence" value="ECO:0007669"/>
    <property type="project" value="InterPro"/>
</dbReference>
<reference evidence="2" key="1">
    <citation type="submission" date="2022-07" db="EMBL/GenBank/DDBJ databases">
        <authorList>
            <person name="Trinca V."/>
            <person name="Uliana J.V.C."/>
            <person name="Torres T.T."/>
            <person name="Ward R.J."/>
            <person name="Monesi N."/>
        </authorList>
    </citation>
    <scope>NUCLEOTIDE SEQUENCE</scope>
    <source>
        <strain evidence="2">HSMRA1968</strain>
        <tissue evidence="2">Whole embryos</tissue>
    </source>
</reference>
<feature type="region of interest" description="Disordered" evidence="1">
    <location>
        <begin position="363"/>
        <end position="382"/>
    </location>
</feature>
<feature type="region of interest" description="Disordered" evidence="1">
    <location>
        <begin position="1"/>
        <end position="25"/>
    </location>
</feature>
<dbReference type="SUPFAM" id="SSF56349">
    <property type="entry name" value="DNA breaking-rejoining enzymes"/>
    <property type="match status" value="1"/>
</dbReference>
<name>A0A9Q0NEC8_9DIPT</name>
<dbReference type="AlphaFoldDB" id="A0A9Q0NEC8"/>
<feature type="compositionally biased region" description="Polar residues" evidence="1">
    <location>
        <begin position="8"/>
        <end position="25"/>
    </location>
</feature>
<evidence type="ECO:0000313" key="3">
    <source>
        <dbReference type="Proteomes" id="UP001151699"/>
    </source>
</evidence>
<accession>A0A9Q0NEC8</accession>
<dbReference type="Proteomes" id="UP001151699">
    <property type="component" value="Chromosome A"/>
</dbReference>
<dbReference type="InterPro" id="IPR011010">
    <property type="entry name" value="DNA_brk_join_enz"/>
</dbReference>
<dbReference type="EMBL" id="WJQU01000001">
    <property type="protein sequence ID" value="KAJ6647911.1"/>
    <property type="molecule type" value="Genomic_DNA"/>
</dbReference>
<feature type="non-terminal residue" evidence="2">
    <location>
        <position position="382"/>
    </location>
</feature>
<proteinExistence type="predicted"/>
<keyword evidence="3" id="KW-1185">Reference proteome</keyword>
<comment type="caution">
    <text evidence="2">The sequence shown here is derived from an EMBL/GenBank/DDBJ whole genome shotgun (WGS) entry which is preliminary data.</text>
</comment>
<evidence type="ECO:0000313" key="2">
    <source>
        <dbReference type="EMBL" id="KAJ6647911.1"/>
    </source>
</evidence>
<gene>
    <name evidence="2" type="ORF">Bhyg_03135</name>
</gene>